<accession>A0ABU9B589</accession>
<evidence type="ECO:0000256" key="1">
    <source>
        <dbReference type="SAM" id="MobiDB-lite"/>
    </source>
</evidence>
<dbReference type="RefSeq" id="WP_341372812.1">
    <property type="nucleotide sequence ID" value="NZ_JBBUTF010000003.1"/>
</dbReference>
<proteinExistence type="predicted"/>
<evidence type="ECO:0000313" key="2">
    <source>
        <dbReference type="EMBL" id="MEK8025029.1"/>
    </source>
</evidence>
<reference evidence="2 3" key="1">
    <citation type="submission" date="2024-04" db="EMBL/GenBank/DDBJ databases">
        <title>Novel species of the genus Ideonella isolated from streams.</title>
        <authorList>
            <person name="Lu H."/>
        </authorList>
    </citation>
    <scope>NUCLEOTIDE SEQUENCE [LARGE SCALE GENOMIC DNA]</scope>
    <source>
        <strain evidence="2 3">BYS139W</strain>
    </source>
</reference>
<gene>
    <name evidence="2" type="ORF">AACH11_03520</name>
</gene>
<dbReference type="Proteomes" id="UP001368500">
    <property type="component" value="Unassembled WGS sequence"/>
</dbReference>
<protein>
    <submittedName>
        <fullName evidence="2">Recombinase RecT</fullName>
    </submittedName>
</protein>
<comment type="caution">
    <text evidence="2">The sequence shown here is derived from an EMBL/GenBank/DDBJ whole genome shotgun (WGS) entry which is preliminary data.</text>
</comment>
<feature type="region of interest" description="Disordered" evidence="1">
    <location>
        <begin position="304"/>
        <end position="347"/>
    </location>
</feature>
<evidence type="ECO:0000313" key="3">
    <source>
        <dbReference type="Proteomes" id="UP001368500"/>
    </source>
</evidence>
<dbReference type="EMBL" id="JBBUTF010000003">
    <property type="protein sequence ID" value="MEK8025029.1"/>
    <property type="molecule type" value="Genomic_DNA"/>
</dbReference>
<dbReference type="NCBIfam" id="TIGR00616">
    <property type="entry name" value="rect"/>
    <property type="match status" value="1"/>
</dbReference>
<feature type="compositionally biased region" description="Pro residues" evidence="1">
    <location>
        <begin position="314"/>
        <end position="327"/>
    </location>
</feature>
<feature type="compositionally biased region" description="Low complexity" evidence="1">
    <location>
        <begin position="328"/>
        <end position="347"/>
    </location>
</feature>
<dbReference type="InterPro" id="IPR004590">
    <property type="entry name" value="ssDNA_annealing_RecT"/>
</dbReference>
<keyword evidence="3" id="KW-1185">Reference proteome</keyword>
<dbReference type="Pfam" id="PF03837">
    <property type="entry name" value="RecT"/>
    <property type="match status" value="1"/>
</dbReference>
<dbReference type="InterPro" id="IPR018330">
    <property type="entry name" value="RecT_fam"/>
</dbReference>
<organism evidence="2 3">
    <name type="scientific">Pseudaquabacterium rugosum</name>
    <dbReference type="NCBI Taxonomy" id="2984194"/>
    <lineage>
        <taxon>Bacteria</taxon>
        <taxon>Pseudomonadati</taxon>
        <taxon>Pseudomonadota</taxon>
        <taxon>Betaproteobacteria</taxon>
        <taxon>Burkholderiales</taxon>
        <taxon>Sphaerotilaceae</taxon>
        <taxon>Pseudaquabacterium</taxon>
    </lineage>
</organism>
<name>A0ABU9B589_9BURK</name>
<sequence length="347" mass="37863">MATDIADLQKRDASPITQLRSQLDRMKGQLALALPKHMNADRMARLVLTAFSSSQDLQRCDMRSIAASLMIAGQLGLEPGVNGQGYLIPYKGTCTFVPGWKGLVDLVARAGRATVWTGVVMPGDEFDYQLGDAPFCRHKPGDEVSGRWTHVYAIGRVRDAQMPIIEVWTRGKVERHLAEYNKVGGRHYAKQGENNFEMYGRKVALLQVLKYMPQSVELATATELADKADTGQGVVLDGDLVRFVDEQPQQAQQQASQPPAFDIDTFCRRIAACTDLETLQVLSDEAEELPDGPDRDRAMQALIQRDRQLASAPAPTPAPAPTQPPAASPAARVARRGAGSAGQTVIE</sequence>